<dbReference type="HAMAP" id="MF_02087">
    <property type="entry name" value="PLP_homeostasis"/>
    <property type="match status" value="1"/>
</dbReference>
<protein>
    <recommendedName>
        <fullName evidence="2">Pyridoxal phosphate homeostasis protein</fullName>
        <shortName evidence="2">PLP homeostasis protein</shortName>
    </recommendedName>
</protein>
<feature type="modified residue" description="N6-(pyridoxal phosphate)lysine" evidence="2">
    <location>
        <position position="34"/>
    </location>
</feature>
<organism evidence="5 6">
    <name type="scientific">Exiguobacterium undae</name>
    <dbReference type="NCBI Taxonomy" id="169177"/>
    <lineage>
        <taxon>Bacteria</taxon>
        <taxon>Bacillati</taxon>
        <taxon>Bacillota</taxon>
        <taxon>Bacilli</taxon>
        <taxon>Bacillales</taxon>
        <taxon>Bacillales Family XII. Incertae Sedis</taxon>
        <taxon>Exiguobacterium</taxon>
    </lineage>
</organism>
<comment type="caution">
    <text evidence="5">The sequence shown here is derived from an EMBL/GenBank/DDBJ whole genome shotgun (WGS) entry which is preliminary data.</text>
</comment>
<evidence type="ECO:0000313" key="6">
    <source>
        <dbReference type="Proteomes" id="UP000078447"/>
    </source>
</evidence>
<dbReference type="PIRSF" id="PIRSF004848">
    <property type="entry name" value="YBL036c_PLPDEIII"/>
    <property type="match status" value="1"/>
</dbReference>
<dbReference type="InterPro" id="IPR029066">
    <property type="entry name" value="PLP-binding_barrel"/>
</dbReference>
<dbReference type="EMBL" id="LVVL01000001">
    <property type="protein sequence ID" value="OAN15002.1"/>
    <property type="molecule type" value="Genomic_DNA"/>
</dbReference>
<dbReference type="Proteomes" id="UP000078447">
    <property type="component" value="Unassembled WGS sequence"/>
</dbReference>
<name>A0ABX2V9V1_9BACL</name>
<dbReference type="InterPro" id="IPR011078">
    <property type="entry name" value="PyrdxlP_homeostasis"/>
</dbReference>
<dbReference type="NCBIfam" id="TIGR00044">
    <property type="entry name" value="YggS family pyridoxal phosphate-dependent enzyme"/>
    <property type="match status" value="1"/>
</dbReference>
<dbReference type="PANTHER" id="PTHR10146">
    <property type="entry name" value="PROLINE SYNTHETASE CO-TRANSCRIBED BACTERIAL HOMOLOG PROTEIN"/>
    <property type="match status" value="1"/>
</dbReference>
<dbReference type="Pfam" id="PF01168">
    <property type="entry name" value="Ala_racemase_N"/>
    <property type="match status" value="1"/>
</dbReference>
<comment type="similarity">
    <text evidence="2 3">Belongs to the pyridoxal phosphate-binding protein YggS/PROSC family.</text>
</comment>
<dbReference type="RefSeq" id="WP_026832563.1">
    <property type="nucleotide sequence ID" value="NZ_LVVL01000001.1"/>
</dbReference>
<sequence>MSISENVRHVHQKMKQAYEKTEQNKQVQLIGVTKSVSSEVAAELLEAGVTALGENRPEGLADKQAALGRTACEWHFIGTLQTRKVRQVIDRIDVLHSLDRLHLAEEINKRAKQPVDCFVQVNVSGEESKQGIHPTDIHSFLHEVGQYPMIRVIGLMTMAPLTEDEQTIRSVFRSLRHLRDEVAARHLPHAPCTELSMGMSSDYEIAIEEGATYVRVGTVLVQR</sequence>
<dbReference type="SUPFAM" id="SSF51419">
    <property type="entry name" value="PLP-binding barrel"/>
    <property type="match status" value="1"/>
</dbReference>
<keyword evidence="1 2" id="KW-0663">Pyridoxal phosphate</keyword>
<dbReference type="PROSITE" id="PS01211">
    <property type="entry name" value="UPF0001"/>
    <property type="match status" value="1"/>
</dbReference>
<evidence type="ECO:0000256" key="3">
    <source>
        <dbReference type="RuleBase" id="RU004514"/>
    </source>
</evidence>
<accession>A0ABX2V9V1</accession>
<feature type="domain" description="Alanine racemase N-terminal" evidence="4">
    <location>
        <begin position="15"/>
        <end position="220"/>
    </location>
</feature>
<evidence type="ECO:0000256" key="2">
    <source>
        <dbReference type="HAMAP-Rule" id="MF_02087"/>
    </source>
</evidence>
<reference evidence="5 6" key="1">
    <citation type="submission" date="2016-03" db="EMBL/GenBank/DDBJ databases">
        <authorList>
            <person name="Cho S.-Y."/>
            <person name="Lim S."/>
            <person name="Kim H."/>
            <person name="Soh E.H."/>
            <person name="Moon J.S."/>
        </authorList>
    </citation>
    <scope>NUCLEOTIDE SEQUENCE [LARGE SCALE GENOMIC DNA]</scope>
    <source>
        <strain evidence="5 6">KCTC 3810</strain>
    </source>
</reference>
<evidence type="ECO:0000313" key="5">
    <source>
        <dbReference type="EMBL" id="OAN15002.1"/>
    </source>
</evidence>
<dbReference type="InterPro" id="IPR001608">
    <property type="entry name" value="Ala_racemase_N"/>
</dbReference>
<dbReference type="Gene3D" id="3.20.20.10">
    <property type="entry name" value="Alanine racemase"/>
    <property type="match status" value="1"/>
</dbReference>
<dbReference type="CDD" id="cd00635">
    <property type="entry name" value="PLPDE_III_YBL036c_like"/>
    <property type="match status" value="1"/>
</dbReference>
<proteinExistence type="inferred from homology"/>
<evidence type="ECO:0000256" key="1">
    <source>
        <dbReference type="ARBA" id="ARBA00022898"/>
    </source>
</evidence>
<gene>
    <name evidence="5" type="ORF">A3783_03420</name>
</gene>
<comment type="function">
    <text evidence="2">Pyridoxal 5'-phosphate (PLP)-binding protein, which is involved in PLP homeostasis.</text>
</comment>
<dbReference type="PANTHER" id="PTHR10146:SF14">
    <property type="entry name" value="PYRIDOXAL PHOSPHATE HOMEOSTASIS PROTEIN"/>
    <property type="match status" value="1"/>
</dbReference>
<evidence type="ECO:0000259" key="4">
    <source>
        <dbReference type="Pfam" id="PF01168"/>
    </source>
</evidence>
<keyword evidence="6" id="KW-1185">Reference proteome</keyword>